<accession>A0ABT7AL36</accession>
<evidence type="ECO:0000256" key="1">
    <source>
        <dbReference type="HAMAP-Rule" id="MF_01411"/>
    </source>
</evidence>
<protein>
    <recommendedName>
        <fullName evidence="1">LPS-assembly protein LptD</fullName>
    </recommendedName>
</protein>
<keyword evidence="4" id="KW-1185">Reference proteome</keyword>
<gene>
    <name evidence="1" type="primary">lptD</name>
    <name evidence="3" type="ORF">QNA08_15770</name>
</gene>
<dbReference type="PANTHER" id="PTHR30189:SF1">
    <property type="entry name" value="LPS-ASSEMBLY PROTEIN LPTD"/>
    <property type="match status" value="1"/>
</dbReference>
<dbReference type="Pfam" id="PF04453">
    <property type="entry name" value="LptD"/>
    <property type="match status" value="1"/>
</dbReference>
<dbReference type="RefSeq" id="WP_283741680.1">
    <property type="nucleotide sequence ID" value="NZ_JASJEV010000011.1"/>
</dbReference>
<dbReference type="InterPro" id="IPR050218">
    <property type="entry name" value="LptD"/>
</dbReference>
<feature type="domain" description="LptD C-terminal" evidence="2">
    <location>
        <begin position="312"/>
        <end position="733"/>
    </location>
</feature>
<comment type="subunit">
    <text evidence="1">Component of the lipopolysaccharide transport and assembly complex.</text>
</comment>
<dbReference type="SUPFAM" id="SSF56935">
    <property type="entry name" value="Porins"/>
    <property type="match status" value="1"/>
</dbReference>
<evidence type="ECO:0000313" key="3">
    <source>
        <dbReference type="EMBL" id="MDJ1159682.1"/>
    </source>
</evidence>
<name>A0ABT7AL36_9HYPH</name>
<proteinExistence type="inferred from homology"/>
<dbReference type="HAMAP" id="MF_01411">
    <property type="entry name" value="LPS_assembly_LptD"/>
    <property type="match status" value="1"/>
</dbReference>
<organism evidence="3 4">
    <name type="scientific">Chelatococcus albus</name>
    <dbReference type="NCBI Taxonomy" id="3047466"/>
    <lineage>
        <taxon>Bacteria</taxon>
        <taxon>Pseudomonadati</taxon>
        <taxon>Pseudomonadota</taxon>
        <taxon>Alphaproteobacteria</taxon>
        <taxon>Hyphomicrobiales</taxon>
        <taxon>Chelatococcaceae</taxon>
        <taxon>Chelatococcus</taxon>
    </lineage>
</organism>
<comment type="caution">
    <text evidence="1">Lacks conserved residue(s) required for the propagation of feature annotation.</text>
</comment>
<dbReference type="Gene3D" id="2.60.450.10">
    <property type="entry name" value="Lipopolysaccharide (LPS) transport protein A like domain"/>
    <property type="match status" value="1"/>
</dbReference>
<keyword evidence="1" id="KW-0472">Membrane</keyword>
<sequence length="831" mass="92325" precursor="true">MAFGLGTVARLAFATALATLVVPLPASAQTVSERLAAQAQGNKDDKLLVEAREIVYNTDKNTVSAVGDVHLYYQGRTLEADKVTYDRNSKRVFAEGNARLTEKDGTVATGDRFELTDDFKDGFIESLRVQQSTVADGFPVTTRFSAPRAERTSGETTVFDKGTYTACESCKKDPGRPPLWQVKAARIIHDNNERMIYYEDATLEFWGLPVAYMPYFSMPDPTVKRKTGVLAPRFRYSKALGVGVGVPIFWNIAPNYDLTFTPMGLSRQGFLGEVEWRHRLMNGSYNIRAAGIFQQDKNAFLAPPYGAQNKDFRGSIETTGRFAINPQWNWGWDVAFLSDKWFLQNYKIRSESLSSTYFRESTSTVYLTGQSETAFFDLRGYYIRTLSYQDWQKQQPIVHPTLDYNKRIQTPGSIGGELQVDVNVTSLSRDAAQYQGLGTNVATIGGVYPTCNTFNPSSCFVRGIGGNYTRASASASWRRSFIDPLGQVWMPFAGLRADGFFQDINTTRYQNAQIANFIDPDTDTSARFMPTIGVEYRYPLIAATNGFGMHTVEPIAQLIARPTETRIGRLPNEDAQSLVFDDTNLFEWNKFSGYDRVEGGVRANVGVKYAVTTDTGGYSDLLFGQSYQLAGRNSFAAGDLANTGLNSGLETTRSDYVARLHVAPNSNLSFTGRGRFDERTFNMRRIELQTNVTLGPVTTSAIYARYDAQPELGIDRRREGLYTSAGLRLTPNWSLNGSVLFDLDRYLQDRLTNPTGARSTPWSVAGLSLGVLYQDECTVFGITYSSSYKDAATGTKDRDTTVMLRLELRTLGEINISQNLSGGGSQDGISQ</sequence>
<feature type="chain" id="PRO_5044926414" description="LPS-assembly protein LptD" evidence="1">
    <location>
        <begin position="29"/>
        <end position="831"/>
    </location>
</feature>
<dbReference type="PANTHER" id="PTHR30189">
    <property type="entry name" value="LPS-ASSEMBLY PROTEIN"/>
    <property type="match status" value="1"/>
</dbReference>
<dbReference type="Proteomes" id="UP001321492">
    <property type="component" value="Unassembled WGS sequence"/>
</dbReference>
<evidence type="ECO:0000313" key="4">
    <source>
        <dbReference type="Proteomes" id="UP001321492"/>
    </source>
</evidence>
<keyword evidence="1" id="KW-0998">Cell outer membrane</keyword>
<evidence type="ECO:0000259" key="2">
    <source>
        <dbReference type="Pfam" id="PF04453"/>
    </source>
</evidence>
<comment type="function">
    <text evidence="1">Involved in the assembly of lipopolysaccharide (LPS) at the surface of the outer membrane.</text>
</comment>
<comment type="similarity">
    <text evidence="1">Belongs to the LptD family.</text>
</comment>
<feature type="signal peptide" evidence="1">
    <location>
        <begin position="1"/>
        <end position="28"/>
    </location>
</feature>
<keyword evidence="1" id="KW-0732">Signal</keyword>
<dbReference type="InterPro" id="IPR020889">
    <property type="entry name" value="LipoPS_assembly_LptD"/>
</dbReference>
<dbReference type="EMBL" id="JASJEV010000011">
    <property type="protein sequence ID" value="MDJ1159682.1"/>
    <property type="molecule type" value="Genomic_DNA"/>
</dbReference>
<reference evidence="3 4" key="1">
    <citation type="submission" date="2023-05" db="EMBL/GenBank/DDBJ databases">
        <title>Chelatococcus sp. nov., a moderately thermophilic bacterium isolated from hot spring microbial mat.</title>
        <authorList>
            <person name="Hu C.-J."/>
            <person name="Li W.-J."/>
        </authorList>
    </citation>
    <scope>NUCLEOTIDE SEQUENCE [LARGE SCALE GENOMIC DNA]</scope>
    <source>
        <strain evidence="3 4">SYSU G07232</strain>
    </source>
</reference>
<dbReference type="InterPro" id="IPR007543">
    <property type="entry name" value="LptD_C"/>
</dbReference>
<comment type="subcellular location">
    <subcellularLocation>
        <location evidence="1">Cell outer membrane</location>
    </subcellularLocation>
</comment>
<comment type="caution">
    <text evidence="3">The sequence shown here is derived from an EMBL/GenBank/DDBJ whole genome shotgun (WGS) entry which is preliminary data.</text>
</comment>